<evidence type="ECO:0000256" key="2">
    <source>
        <dbReference type="ARBA" id="ARBA00006143"/>
    </source>
</evidence>
<evidence type="ECO:0000256" key="3">
    <source>
        <dbReference type="ARBA" id="ARBA00022692"/>
    </source>
</evidence>
<dbReference type="Pfam" id="PF02683">
    <property type="entry name" value="DsbD_TM"/>
    <property type="match status" value="1"/>
</dbReference>
<keyword evidence="3 6" id="KW-0812">Transmembrane</keyword>
<feature type="non-terminal residue" evidence="8">
    <location>
        <position position="1"/>
    </location>
</feature>
<evidence type="ECO:0000256" key="1">
    <source>
        <dbReference type="ARBA" id="ARBA00004141"/>
    </source>
</evidence>
<keyword evidence="4 6" id="KW-1133">Transmembrane helix</keyword>
<evidence type="ECO:0000313" key="8">
    <source>
        <dbReference type="EMBL" id="RLE13570.1"/>
    </source>
</evidence>
<dbReference type="InterPro" id="IPR051790">
    <property type="entry name" value="Cytochrome_c-biogenesis_DsbD"/>
</dbReference>
<evidence type="ECO:0000313" key="9">
    <source>
        <dbReference type="Proteomes" id="UP000267654"/>
    </source>
</evidence>
<proteinExistence type="inferred from homology"/>
<dbReference type="PANTHER" id="PTHR31272">
    <property type="entry name" value="CYTOCHROME C-TYPE BIOGENESIS PROTEIN HI_1454-RELATED"/>
    <property type="match status" value="1"/>
</dbReference>
<comment type="caution">
    <text evidence="8">The sequence shown here is derived from an EMBL/GenBank/DDBJ whole genome shotgun (WGS) entry which is preliminary data.</text>
</comment>
<accession>A0A662DCU0</accession>
<sequence length="83" mass="9155">ILAGILTYAATQQTVVKGIQLLSVYSLGLGVPFFLTGIAMGSFFKLLRRIKKYFHLIEIVSGVFLIIIGILIFRGSLSFVFQS</sequence>
<keyword evidence="5 6" id="KW-0472">Membrane</keyword>
<dbReference type="EMBL" id="QMQB01000081">
    <property type="protein sequence ID" value="RLE13570.1"/>
    <property type="molecule type" value="Genomic_DNA"/>
</dbReference>
<comment type="subcellular location">
    <subcellularLocation>
        <location evidence="1">Membrane</location>
        <topology evidence="1">Multi-pass membrane protein</topology>
    </subcellularLocation>
</comment>
<dbReference type="PANTHER" id="PTHR31272:SF4">
    <property type="entry name" value="CYTOCHROME C-TYPE BIOGENESIS PROTEIN HI_1454-RELATED"/>
    <property type="match status" value="1"/>
</dbReference>
<feature type="domain" description="Cytochrome C biogenesis protein transmembrane" evidence="7">
    <location>
        <begin position="2"/>
        <end position="72"/>
    </location>
</feature>
<dbReference type="GO" id="GO:0017004">
    <property type="term" value="P:cytochrome complex assembly"/>
    <property type="evidence" value="ECO:0007669"/>
    <property type="project" value="InterPro"/>
</dbReference>
<evidence type="ECO:0000256" key="4">
    <source>
        <dbReference type="ARBA" id="ARBA00022989"/>
    </source>
</evidence>
<feature type="transmembrane region" description="Helical" evidence="6">
    <location>
        <begin position="24"/>
        <end position="44"/>
    </location>
</feature>
<dbReference type="InterPro" id="IPR003834">
    <property type="entry name" value="Cyt_c_assmbl_TM_dom"/>
</dbReference>
<dbReference type="GO" id="GO:0016020">
    <property type="term" value="C:membrane"/>
    <property type="evidence" value="ECO:0007669"/>
    <property type="project" value="UniProtKB-SubCell"/>
</dbReference>
<protein>
    <submittedName>
        <fullName evidence="8">Cytochrome c biogenesis protein CcdA</fullName>
    </submittedName>
</protein>
<evidence type="ECO:0000256" key="6">
    <source>
        <dbReference type="SAM" id="Phobius"/>
    </source>
</evidence>
<evidence type="ECO:0000256" key="5">
    <source>
        <dbReference type="ARBA" id="ARBA00023136"/>
    </source>
</evidence>
<evidence type="ECO:0000259" key="7">
    <source>
        <dbReference type="Pfam" id="PF02683"/>
    </source>
</evidence>
<gene>
    <name evidence="8" type="ORF">DRI96_02755</name>
</gene>
<organism evidence="8 9">
    <name type="scientific">Aerophobetes bacterium</name>
    <dbReference type="NCBI Taxonomy" id="2030807"/>
    <lineage>
        <taxon>Bacteria</taxon>
        <taxon>Candidatus Aerophobota</taxon>
    </lineage>
</organism>
<feature type="transmembrane region" description="Helical" evidence="6">
    <location>
        <begin position="56"/>
        <end position="81"/>
    </location>
</feature>
<dbReference type="AlphaFoldDB" id="A0A662DCU0"/>
<reference evidence="8 9" key="1">
    <citation type="submission" date="2018-06" db="EMBL/GenBank/DDBJ databases">
        <title>Extensive metabolic versatility and redundancy in microbially diverse, dynamic hydrothermal sediments.</title>
        <authorList>
            <person name="Dombrowski N."/>
            <person name="Teske A."/>
            <person name="Baker B.J."/>
        </authorList>
    </citation>
    <scope>NUCLEOTIDE SEQUENCE [LARGE SCALE GENOMIC DNA]</scope>
    <source>
        <strain evidence="8">B19_G9</strain>
    </source>
</reference>
<name>A0A662DCU0_UNCAE</name>
<comment type="similarity">
    <text evidence="2">Belongs to the DsbD family.</text>
</comment>
<dbReference type="Proteomes" id="UP000267654">
    <property type="component" value="Unassembled WGS sequence"/>
</dbReference>